<gene>
    <name evidence="2" type="ORF">BU14_0058s0012</name>
</gene>
<dbReference type="AlphaFoldDB" id="A0A1X6PH05"/>
<name>A0A1X6PH05_PORUM</name>
<evidence type="ECO:0000313" key="2">
    <source>
        <dbReference type="EMBL" id="OSX80102.1"/>
    </source>
</evidence>
<sequence length="294" mass="31870">MPSSLTWRRTPLPRRPALSGRRRAAATRAPKLTPSRPPRRPCTPPPLRKNRPMATPGGRRQYWRLGGRCCRRPPRQRSASCPLPLARRSGRGYLSTCRVGRGPGWRRSRAAAQPCGSPPSLRTAAAGGPFPAPPCGSRRGCGWAPPRARTLRVRAAPAGRGRTPPGAIFSPPAGRRCPAGRRSTTKSWRWSQRRCAARRSGGRRWSGAPWTALAVRTDRTCVRRLPPPPLSPAATCRASAVSTWPPRHLSGWLPGGPPLASRAARALECLGAGYPTGRLEALLALSVPLLQWRG</sequence>
<accession>A0A1X6PH05</accession>
<feature type="compositionally biased region" description="Low complexity" evidence="1">
    <location>
        <begin position="1"/>
        <end position="10"/>
    </location>
</feature>
<proteinExistence type="predicted"/>
<reference evidence="2 3" key="1">
    <citation type="submission" date="2017-03" db="EMBL/GenBank/DDBJ databases">
        <title>WGS assembly of Porphyra umbilicalis.</title>
        <authorList>
            <person name="Brawley S.H."/>
            <person name="Blouin N.A."/>
            <person name="Ficko-Blean E."/>
            <person name="Wheeler G.L."/>
            <person name="Lohr M."/>
            <person name="Goodson H.V."/>
            <person name="Jenkins J.W."/>
            <person name="Blaby-Haas C.E."/>
            <person name="Helliwell K.E."/>
            <person name="Chan C."/>
            <person name="Marriage T."/>
            <person name="Bhattacharya D."/>
            <person name="Klein A.S."/>
            <person name="Badis Y."/>
            <person name="Brodie J."/>
            <person name="Cao Y."/>
            <person name="Collen J."/>
            <person name="Dittami S.M."/>
            <person name="Gachon C.M."/>
            <person name="Green B.R."/>
            <person name="Karpowicz S."/>
            <person name="Kim J.W."/>
            <person name="Kudahl U."/>
            <person name="Lin S."/>
            <person name="Michel G."/>
            <person name="Mittag M."/>
            <person name="Olson B.J."/>
            <person name="Pangilinan J."/>
            <person name="Peng Y."/>
            <person name="Qiu H."/>
            <person name="Shu S."/>
            <person name="Singer J.T."/>
            <person name="Smith A.G."/>
            <person name="Sprecher B.N."/>
            <person name="Wagner V."/>
            <person name="Wang W."/>
            <person name="Wang Z.-Y."/>
            <person name="Yan J."/>
            <person name="Yarish C."/>
            <person name="Zoeuner-Riek S."/>
            <person name="Zhuang Y."/>
            <person name="Zou Y."/>
            <person name="Lindquist E.A."/>
            <person name="Grimwood J."/>
            <person name="Barry K."/>
            <person name="Rokhsar D.S."/>
            <person name="Schmutz J."/>
            <person name="Stiller J.W."/>
            <person name="Grossman A.R."/>
            <person name="Prochnik S.E."/>
        </authorList>
    </citation>
    <scope>NUCLEOTIDE SEQUENCE [LARGE SCALE GENOMIC DNA]</scope>
    <source>
        <strain evidence="2">4086291</strain>
    </source>
</reference>
<feature type="compositionally biased region" description="Low complexity" evidence="1">
    <location>
        <begin position="171"/>
        <end position="182"/>
    </location>
</feature>
<feature type="region of interest" description="Disordered" evidence="1">
    <location>
        <begin position="1"/>
        <end position="61"/>
    </location>
</feature>
<evidence type="ECO:0000313" key="3">
    <source>
        <dbReference type="Proteomes" id="UP000218209"/>
    </source>
</evidence>
<protein>
    <submittedName>
        <fullName evidence="2">Uncharacterized protein</fullName>
    </submittedName>
</protein>
<organism evidence="2 3">
    <name type="scientific">Porphyra umbilicalis</name>
    <name type="common">Purple laver</name>
    <name type="synonym">Red alga</name>
    <dbReference type="NCBI Taxonomy" id="2786"/>
    <lineage>
        <taxon>Eukaryota</taxon>
        <taxon>Rhodophyta</taxon>
        <taxon>Bangiophyceae</taxon>
        <taxon>Bangiales</taxon>
        <taxon>Bangiaceae</taxon>
        <taxon>Porphyra</taxon>
    </lineage>
</organism>
<feature type="region of interest" description="Disordered" evidence="1">
    <location>
        <begin position="102"/>
        <end position="123"/>
    </location>
</feature>
<keyword evidence="3" id="KW-1185">Reference proteome</keyword>
<evidence type="ECO:0000256" key="1">
    <source>
        <dbReference type="SAM" id="MobiDB-lite"/>
    </source>
</evidence>
<dbReference type="Proteomes" id="UP000218209">
    <property type="component" value="Unassembled WGS sequence"/>
</dbReference>
<feature type="region of interest" description="Disordered" evidence="1">
    <location>
        <begin position="157"/>
        <end position="183"/>
    </location>
</feature>
<dbReference type="EMBL" id="KV918780">
    <property type="protein sequence ID" value="OSX80102.1"/>
    <property type="molecule type" value="Genomic_DNA"/>
</dbReference>